<evidence type="ECO:0000256" key="2">
    <source>
        <dbReference type="SAM" id="Phobius"/>
    </source>
</evidence>
<evidence type="ECO:0000313" key="4">
    <source>
        <dbReference type="RefSeq" id="XP_067151329.1"/>
    </source>
</evidence>
<feature type="compositionally biased region" description="Basic and acidic residues" evidence="1">
    <location>
        <begin position="72"/>
        <end position="88"/>
    </location>
</feature>
<name>A0ABM4EF83_9AVES</name>
<feature type="region of interest" description="Disordered" evidence="1">
    <location>
        <begin position="1"/>
        <end position="40"/>
    </location>
</feature>
<keyword evidence="2" id="KW-1133">Transmembrane helix</keyword>
<sequence>MAAGGGRCVRVCAAAPGRPRRSSGSKEAAGGGGGSRWRWGRVAHQTLSSVKARTGIQAPRTALPKACSTRKFSPEEPPTRETKAEGFHRPAASGGAGTLARSLVGSFLLEALQIHCSKTPVYRGTAEIITLASPFSASQRWSGLSLGRGESADQPLGTGEQRHLAQHLGINPVPEPLAEPEGLQPPSPPLLLLKQRDDTRAGLRGGFPAPRPSFLWGSGTGGTRWAGLCYPYALRGERGGPGQAGGERAAQLLPSARTPGKRRGASGHRQNREGNKIVTQKEDSNLFSFLAFFFDFFCFFLFFLFLKCKKLSAALERGSLDRPFIAKEKTAAKRGWGKGEDSGVGRLCQFGSQVKEPRAETEPPLPFWPSQPQSASRC</sequence>
<feature type="transmembrane region" description="Helical" evidence="2">
    <location>
        <begin position="286"/>
        <end position="306"/>
    </location>
</feature>
<dbReference type="Proteomes" id="UP001652627">
    <property type="component" value="Chromosome 4"/>
</dbReference>
<accession>A0ABM4EF83</accession>
<feature type="region of interest" description="Disordered" evidence="1">
    <location>
        <begin position="354"/>
        <end position="378"/>
    </location>
</feature>
<evidence type="ECO:0000256" key="1">
    <source>
        <dbReference type="SAM" id="MobiDB-lite"/>
    </source>
</evidence>
<dbReference type="RefSeq" id="XP_067151329.1">
    <property type="nucleotide sequence ID" value="XM_067295228.1"/>
</dbReference>
<organism evidence="3 4">
    <name type="scientific">Apteryx mantelli</name>
    <name type="common">North Island brown kiwi</name>
    <dbReference type="NCBI Taxonomy" id="2696672"/>
    <lineage>
        <taxon>Eukaryota</taxon>
        <taxon>Metazoa</taxon>
        <taxon>Chordata</taxon>
        <taxon>Craniata</taxon>
        <taxon>Vertebrata</taxon>
        <taxon>Euteleostomi</taxon>
        <taxon>Archelosauria</taxon>
        <taxon>Archosauria</taxon>
        <taxon>Dinosauria</taxon>
        <taxon>Saurischia</taxon>
        <taxon>Theropoda</taxon>
        <taxon>Coelurosauria</taxon>
        <taxon>Aves</taxon>
        <taxon>Palaeognathae</taxon>
        <taxon>Apterygiformes</taxon>
        <taxon>Apterygidae</taxon>
        <taxon>Apteryx</taxon>
    </lineage>
</organism>
<keyword evidence="2" id="KW-0472">Membrane</keyword>
<gene>
    <name evidence="4" type="primary">LOC106493399</name>
</gene>
<keyword evidence="2" id="KW-0812">Transmembrane</keyword>
<keyword evidence="3" id="KW-1185">Reference proteome</keyword>
<evidence type="ECO:0000313" key="3">
    <source>
        <dbReference type="Proteomes" id="UP001652627"/>
    </source>
</evidence>
<reference evidence="4" key="1">
    <citation type="submission" date="2025-08" db="UniProtKB">
        <authorList>
            <consortium name="RefSeq"/>
        </authorList>
    </citation>
    <scope>IDENTIFICATION</scope>
    <source>
        <tissue evidence="4">Blood</tissue>
    </source>
</reference>
<feature type="region of interest" description="Disordered" evidence="1">
    <location>
        <begin position="252"/>
        <end position="277"/>
    </location>
</feature>
<protein>
    <submittedName>
        <fullName evidence="4">Uncharacterized protein</fullName>
    </submittedName>
</protein>
<dbReference type="GeneID" id="106493399"/>
<proteinExistence type="predicted"/>
<feature type="region of interest" description="Disordered" evidence="1">
    <location>
        <begin position="58"/>
        <end position="95"/>
    </location>
</feature>